<accession>A0ABU9Z372</accession>
<evidence type="ECO:0000313" key="2">
    <source>
        <dbReference type="EMBL" id="MEN3070518.1"/>
    </source>
</evidence>
<reference evidence="2 3" key="1">
    <citation type="journal article" date="2018" name="Int. J. Syst. Evol. Microbiol.">
        <title>Uliginosibacterium sediminicola sp. nov., isolated from freshwater sediment.</title>
        <authorList>
            <person name="Hwang W.M."/>
            <person name="Kim S.M."/>
            <person name="Kang K."/>
            <person name="Ahn T.Y."/>
        </authorList>
    </citation>
    <scope>NUCLEOTIDE SEQUENCE [LARGE SCALE GENOMIC DNA]</scope>
    <source>
        <strain evidence="2 3">M1-21</strain>
    </source>
</reference>
<protein>
    <submittedName>
        <fullName evidence="2">DUF2127 domain-containing protein</fullName>
    </submittedName>
</protein>
<keyword evidence="3" id="KW-1185">Reference proteome</keyword>
<keyword evidence="1" id="KW-0812">Transmembrane</keyword>
<dbReference type="InterPro" id="IPR021125">
    <property type="entry name" value="DUF2127"/>
</dbReference>
<gene>
    <name evidence="2" type="ORF">ABDB84_18690</name>
</gene>
<comment type="caution">
    <text evidence="2">The sequence shown here is derived from an EMBL/GenBank/DDBJ whole genome shotgun (WGS) entry which is preliminary data.</text>
</comment>
<evidence type="ECO:0000313" key="3">
    <source>
        <dbReference type="Proteomes" id="UP001410394"/>
    </source>
</evidence>
<feature type="transmembrane region" description="Helical" evidence="1">
    <location>
        <begin position="137"/>
        <end position="157"/>
    </location>
</feature>
<dbReference type="Pfam" id="PF09900">
    <property type="entry name" value="DUF2127"/>
    <property type="match status" value="1"/>
</dbReference>
<dbReference type="Proteomes" id="UP001410394">
    <property type="component" value="Unassembled WGS sequence"/>
</dbReference>
<keyword evidence="1" id="KW-0472">Membrane</keyword>
<dbReference type="EMBL" id="JBDIVE010000014">
    <property type="protein sequence ID" value="MEN3070518.1"/>
    <property type="molecule type" value="Genomic_DNA"/>
</dbReference>
<proteinExistence type="predicted"/>
<feature type="transmembrane region" description="Helical" evidence="1">
    <location>
        <begin position="21"/>
        <end position="41"/>
    </location>
</feature>
<dbReference type="RefSeq" id="WP_345921294.1">
    <property type="nucleotide sequence ID" value="NZ_JBDIVE010000014.1"/>
</dbReference>
<feature type="transmembrane region" description="Helical" evidence="1">
    <location>
        <begin position="108"/>
        <end position="125"/>
    </location>
</feature>
<organism evidence="2 3">
    <name type="scientific">Uliginosibacterium sediminicola</name>
    <dbReference type="NCBI Taxonomy" id="2024550"/>
    <lineage>
        <taxon>Bacteria</taxon>
        <taxon>Pseudomonadati</taxon>
        <taxon>Pseudomonadota</taxon>
        <taxon>Betaproteobacteria</taxon>
        <taxon>Rhodocyclales</taxon>
        <taxon>Zoogloeaceae</taxon>
        <taxon>Uliginosibacterium</taxon>
    </lineage>
</organism>
<name>A0ABU9Z372_9RHOO</name>
<feature type="transmembrane region" description="Helical" evidence="1">
    <location>
        <begin position="77"/>
        <end position="96"/>
    </location>
</feature>
<sequence length="173" mass="19037">MNDSPHAPSSHPTAVRRSLRAIAIFEALKGLAALVAIIGVVDLLHHDLRHLAEALIGRFHLSPDGHYSSIILHYADLLPGANVHALMWLAAGYIGLRAAEAYGLWFDKAWAEWLAALSGAVYVPLELEHLWQRPSLINAAVLLINLIVVLFLARQLLARRKNKNPRQTGDSQA</sequence>
<evidence type="ECO:0000256" key="1">
    <source>
        <dbReference type="SAM" id="Phobius"/>
    </source>
</evidence>
<keyword evidence="1" id="KW-1133">Transmembrane helix</keyword>